<dbReference type="AlphaFoldDB" id="A0A4P6UQ97"/>
<feature type="active site" evidence="3">
    <location>
        <position position="136"/>
    </location>
</feature>
<dbReference type="PANTHER" id="PTHR21600">
    <property type="entry name" value="MITOCHONDRIAL RNA PSEUDOURIDINE SYNTHASE"/>
    <property type="match status" value="1"/>
</dbReference>
<gene>
    <name evidence="7" type="ORF">DKZ56_05975</name>
</gene>
<protein>
    <recommendedName>
        <fullName evidence="5">Pseudouridine synthase</fullName>
        <ecNumber evidence="5">5.4.99.-</ecNumber>
    </recommendedName>
</protein>
<dbReference type="InterPro" id="IPR050188">
    <property type="entry name" value="RluA_PseudoU_synthase"/>
</dbReference>
<evidence type="ECO:0000256" key="5">
    <source>
        <dbReference type="RuleBase" id="RU362028"/>
    </source>
</evidence>
<dbReference type="RefSeq" id="WP_208651826.1">
    <property type="nucleotide sequence ID" value="NZ_CP036528.1"/>
</dbReference>
<dbReference type="CDD" id="cd02869">
    <property type="entry name" value="PseudoU_synth_RluA_like"/>
    <property type="match status" value="1"/>
</dbReference>
<dbReference type="NCBIfam" id="TIGR00005">
    <property type="entry name" value="rluA_subfam"/>
    <property type="match status" value="1"/>
</dbReference>
<accession>A0A4P6UQ97</accession>
<dbReference type="GO" id="GO:0140098">
    <property type="term" value="F:catalytic activity, acting on RNA"/>
    <property type="evidence" value="ECO:0007669"/>
    <property type="project" value="UniProtKB-ARBA"/>
</dbReference>
<dbReference type="SUPFAM" id="SSF55120">
    <property type="entry name" value="Pseudouridine synthase"/>
    <property type="match status" value="1"/>
</dbReference>
<dbReference type="InterPro" id="IPR006225">
    <property type="entry name" value="PsdUridine_synth_RluC/D"/>
</dbReference>
<name>A0A4P6UQ97_9BACL</name>
<dbReference type="PROSITE" id="PS50889">
    <property type="entry name" value="S4"/>
    <property type="match status" value="1"/>
</dbReference>
<dbReference type="GO" id="GO:0009982">
    <property type="term" value="F:pseudouridine synthase activity"/>
    <property type="evidence" value="ECO:0007669"/>
    <property type="project" value="InterPro"/>
</dbReference>
<evidence type="ECO:0000256" key="2">
    <source>
        <dbReference type="ARBA" id="ARBA00010876"/>
    </source>
</evidence>
<evidence type="ECO:0000256" key="3">
    <source>
        <dbReference type="PIRSR" id="PIRSR606225-1"/>
    </source>
</evidence>
<sequence length="298" mass="34462">MQMTFKLQFQAMEDGELLREAIYKQEISSRALTDIKYRGGKILVNGEEKNVRHILSKGDEITIIFPEEQASEHLQPEHGEMNIVYEDEALLIIDKPPFMNTIPSREHPTGSIANFVYGYFKERGIDSTIHVVTRLDRDTSGLVCIAKHRHIHHLMSLQLEQGLVKKEYEAIVHGHISTDVSIILPIARKSSSIIEREVREDGQFAHTEVKVLKHFLYQKEPLSHVRIKLHTGRTHQIRVHMSHIGHPLIGDDLYGGSKELYDRQALHCVRLEFFHPFTREKIIFTSEIVESMKKIIHN</sequence>
<reference evidence="7 8" key="1">
    <citation type="submission" date="2019-02" db="EMBL/GenBank/DDBJ databases">
        <title>Ureibacillus thermophilus.</title>
        <authorList>
            <person name="Sunny J.S."/>
            <person name="Natarajan A."/>
            <person name="Saleena L.M."/>
        </authorList>
    </citation>
    <scope>NUCLEOTIDE SEQUENCE [LARGE SCALE GENOMIC DNA]</scope>
    <source>
        <strain evidence="7 8">LM102</strain>
    </source>
</reference>
<dbReference type="Proteomes" id="UP000291151">
    <property type="component" value="Chromosome"/>
</dbReference>
<comment type="function">
    <text evidence="5">Responsible for synthesis of pseudouridine from uracil.</text>
</comment>
<dbReference type="Gene3D" id="3.30.2350.10">
    <property type="entry name" value="Pseudouridine synthase"/>
    <property type="match status" value="1"/>
</dbReference>
<proteinExistence type="inferred from homology"/>
<evidence type="ECO:0000313" key="8">
    <source>
        <dbReference type="Proteomes" id="UP000291151"/>
    </source>
</evidence>
<evidence type="ECO:0000313" key="7">
    <source>
        <dbReference type="EMBL" id="QBK25439.1"/>
    </source>
</evidence>
<keyword evidence="5" id="KW-0413">Isomerase</keyword>
<evidence type="ECO:0000256" key="1">
    <source>
        <dbReference type="ARBA" id="ARBA00000073"/>
    </source>
</evidence>
<dbReference type="KEGG" id="uth:DKZ56_05975"/>
<feature type="domain" description="Pseudouridine synthase RsuA/RluA-like" evidence="6">
    <location>
        <begin position="90"/>
        <end position="243"/>
    </location>
</feature>
<dbReference type="GO" id="GO:0003723">
    <property type="term" value="F:RNA binding"/>
    <property type="evidence" value="ECO:0007669"/>
    <property type="project" value="UniProtKB-KW"/>
</dbReference>
<keyword evidence="8" id="KW-1185">Reference proteome</keyword>
<dbReference type="InterPro" id="IPR020103">
    <property type="entry name" value="PsdUridine_synth_cat_dom_sf"/>
</dbReference>
<dbReference type="GO" id="GO:0000455">
    <property type="term" value="P:enzyme-directed rRNA pseudouridine synthesis"/>
    <property type="evidence" value="ECO:0007669"/>
    <property type="project" value="TreeGrafter"/>
</dbReference>
<comment type="similarity">
    <text evidence="2 5">Belongs to the pseudouridine synthase RluA family.</text>
</comment>
<dbReference type="EC" id="5.4.99.-" evidence="5"/>
<comment type="catalytic activity">
    <reaction evidence="1 5">
        <text>a uridine in RNA = a pseudouridine in RNA</text>
        <dbReference type="Rhea" id="RHEA:48348"/>
        <dbReference type="Rhea" id="RHEA-COMP:12068"/>
        <dbReference type="Rhea" id="RHEA-COMP:12069"/>
        <dbReference type="ChEBI" id="CHEBI:65314"/>
        <dbReference type="ChEBI" id="CHEBI:65315"/>
    </reaction>
</comment>
<dbReference type="InterPro" id="IPR006145">
    <property type="entry name" value="PsdUridine_synth_RsuA/RluA"/>
</dbReference>
<organism evidence="7 8">
    <name type="scientific">Ureibacillus thermophilus</name>
    <dbReference type="NCBI Taxonomy" id="367743"/>
    <lineage>
        <taxon>Bacteria</taxon>
        <taxon>Bacillati</taxon>
        <taxon>Bacillota</taxon>
        <taxon>Bacilli</taxon>
        <taxon>Bacillales</taxon>
        <taxon>Caryophanaceae</taxon>
        <taxon>Ureibacillus</taxon>
    </lineage>
</organism>
<dbReference type="PANTHER" id="PTHR21600:SF35">
    <property type="entry name" value="PSEUDOURIDINE SYNTHASE"/>
    <property type="match status" value="1"/>
</dbReference>
<dbReference type="EMBL" id="CP036528">
    <property type="protein sequence ID" value="QBK25439.1"/>
    <property type="molecule type" value="Genomic_DNA"/>
</dbReference>
<keyword evidence="4" id="KW-0694">RNA-binding</keyword>
<dbReference type="Pfam" id="PF00849">
    <property type="entry name" value="PseudoU_synth_2"/>
    <property type="match status" value="1"/>
</dbReference>
<evidence type="ECO:0000256" key="4">
    <source>
        <dbReference type="PROSITE-ProRule" id="PRU00182"/>
    </source>
</evidence>
<evidence type="ECO:0000259" key="6">
    <source>
        <dbReference type="Pfam" id="PF00849"/>
    </source>
</evidence>